<reference evidence="3" key="1">
    <citation type="submission" date="2023-07" db="EMBL/GenBank/DDBJ databases">
        <title>30 novel species of actinomycetes from the DSMZ collection.</title>
        <authorList>
            <person name="Nouioui I."/>
        </authorList>
    </citation>
    <scope>NUCLEOTIDE SEQUENCE [LARGE SCALE GENOMIC DNA]</scope>
    <source>
        <strain evidence="3">DSM 44399</strain>
    </source>
</reference>
<dbReference type="Proteomes" id="UP001183176">
    <property type="component" value="Unassembled WGS sequence"/>
</dbReference>
<evidence type="ECO:0000313" key="2">
    <source>
        <dbReference type="EMBL" id="MDT0263252.1"/>
    </source>
</evidence>
<evidence type="ECO:0008006" key="4">
    <source>
        <dbReference type="Google" id="ProtNLM"/>
    </source>
</evidence>
<accession>A0ABU2JE28</accession>
<comment type="caution">
    <text evidence="2">The sequence shown here is derived from an EMBL/GenBank/DDBJ whole genome shotgun (WGS) entry which is preliminary data.</text>
</comment>
<gene>
    <name evidence="2" type="ORF">RM423_17850</name>
</gene>
<evidence type="ECO:0000313" key="3">
    <source>
        <dbReference type="Proteomes" id="UP001183176"/>
    </source>
</evidence>
<evidence type="ECO:0000256" key="1">
    <source>
        <dbReference type="SAM" id="MobiDB-lite"/>
    </source>
</evidence>
<dbReference type="EMBL" id="JAVREH010000032">
    <property type="protein sequence ID" value="MDT0263252.1"/>
    <property type="molecule type" value="Genomic_DNA"/>
</dbReference>
<sequence length="137" mass="14713">MAGDVTGCHFHGDRDDQAPSRKLRRTLVRLRMLGSTGQVGPAGDNAAIETLFSPLQQNDSGLLHQRCPSGLLSVELRSMLPASKRSSYASQHANQVHPLLADVDDDLGPGRAAVARPLARRSRPRSIPTIAPKSTSQ</sequence>
<proteinExistence type="predicted"/>
<keyword evidence="3" id="KW-1185">Reference proteome</keyword>
<feature type="region of interest" description="Disordered" evidence="1">
    <location>
        <begin position="100"/>
        <end position="137"/>
    </location>
</feature>
<name>A0ABU2JE28_9ACTN</name>
<organism evidence="2 3">
    <name type="scientific">Jatrophihabitans lederbergiae</name>
    <dbReference type="NCBI Taxonomy" id="3075547"/>
    <lineage>
        <taxon>Bacteria</taxon>
        <taxon>Bacillati</taxon>
        <taxon>Actinomycetota</taxon>
        <taxon>Actinomycetes</taxon>
        <taxon>Jatrophihabitantales</taxon>
        <taxon>Jatrophihabitantaceae</taxon>
        <taxon>Jatrophihabitans</taxon>
    </lineage>
</organism>
<protein>
    <recommendedName>
        <fullName evidence="4">Transposase</fullName>
    </recommendedName>
</protein>
<dbReference type="RefSeq" id="WP_311424400.1">
    <property type="nucleotide sequence ID" value="NZ_JAVREH010000032.1"/>
</dbReference>